<gene>
    <name evidence="1" type="ORF">TRAPUB_1981</name>
</gene>
<keyword evidence="2" id="KW-1185">Reference proteome</keyword>
<protein>
    <submittedName>
        <fullName evidence="1">Uncharacterized protein</fullName>
    </submittedName>
</protein>
<proteinExistence type="predicted"/>
<name>A0A1M2VHW8_TRAPU</name>
<accession>A0A1M2VHW8</accession>
<comment type="caution">
    <text evidence="1">The sequence shown here is derived from an EMBL/GenBank/DDBJ whole genome shotgun (WGS) entry which is preliminary data.</text>
</comment>
<dbReference type="AlphaFoldDB" id="A0A1M2VHW8"/>
<evidence type="ECO:0000313" key="1">
    <source>
        <dbReference type="EMBL" id="OJT07166.1"/>
    </source>
</evidence>
<evidence type="ECO:0000313" key="2">
    <source>
        <dbReference type="Proteomes" id="UP000184267"/>
    </source>
</evidence>
<reference evidence="1 2" key="1">
    <citation type="submission" date="2016-10" db="EMBL/GenBank/DDBJ databases">
        <title>Genome sequence of the basidiomycete white-rot fungus Trametes pubescens.</title>
        <authorList>
            <person name="Makela M.R."/>
            <person name="Granchi Z."/>
            <person name="Peng M."/>
            <person name="De Vries R.P."/>
            <person name="Grigoriev I."/>
            <person name="Riley R."/>
            <person name="Hilden K."/>
        </authorList>
    </citation>
    <scope>NUCLEOTIDE SEQUENCE [LARGE SCALE GENOMIC DNA]</scope>
    <source>
        <strain evidence="1 2">FBCC735</strain>
    </source>
</reference>
<dbReference type="EMBL" id="MNAD01001215">
    <property type="protein sequence ID" value="OJT07166.1"/>
    <property type="molecule type" value="Genomic_DNA"/>
</dbReference>
<sequence length="159" mass="17975">MPPKPSTSWMDLINRVEAFKFRNTLLAFEYSLGVKHDAMTTCTIREEPRGAASRGGLRVRAAQHVAVRPPASMPQLRCGFPFRCYETSYQRSAESVSGVTMCDGISTIWLYADIDERINKFLALDEYAEKYDHPLHSFGRREKARALEVVLTLSLVISS</sequence>
<dbReference type="Proteomes" id="UP000184267">
    <property type="component" value="Unassembled WGS sequence"/>
</dbReference>
<organism evidence="1 2">
    <name type="scientific">Trametes pubescens</name>
    <name type="common">White-rot fungus</name>
    <dbReference type="NCBI Taxonomy" id="154538"/>
    <lineage>
        <taxon>Eukaryota</taxon>
        <taxon>Fungi</taxon>
        <taxon>Dikarya</taxon>
        <taxon>Basidiomycota</taxon>
        <taxon>Agaricomycotina</taxon>
        <taxon>Agaricomycetes</taxon>
        <taxon>Polyporales</taxon>
        <taxon>Polyporaceae</taxon>
        <taxon>Trametes</taxon>
    </lineage>
</organism>